<gene>
    <name evidence="1" type="ORF">QFC24_001607</name>
</gene>
<proteinExistence type="predicted"/>
<accession>A0ACC2XRA8</accession>
<organism evidence="1 2">
    <name type="scientific">Naganishia onofrii</name>
    <dbReference type="NCBI Taxonomy" id="1851511"/>
    <lineage>
        <taxon>Eukaryota</taxon>
        <taxon>Fungi</taxon>
        <taxon>Dikarya</taxon>
        <taxon>Basidiomycota</taxon>
        <taxon>Agaricomycotina</taxon>
        <taxon>Tremellomycetes</taxon>
        <taxon>Filobasidiales</taxon>
        <taxon>Filobasidiaceae</taxon>
        <taxon>Naganishia</taxon>
    </lineage>
</organism>
<dbReference type="EMBL" id="JASBWV010000004">
    <property type="protein sequence ID" value="KAJ9126579.1"/>
    <property type="molecule type" value="Genomic_DNA"/>
</dbReference>
<evidence type="ECO:0000313" key="1">
    <source>
        <dbReference type="EMBL" id="KAJ9126579.1"/>
    </source>
</evidence>
<protein>
    <submittedName>
        <fullName evidence="1">Uncharacterized protein</fullName>
    </submittedName>
</protein>
<reference evidence="1" key="1">
    <citation type="submission" date="2023-04" db="EMBL/GenBank/DDBJ databases">
        <title>Draft Genome sequencing of Naganishia species isolated from polar environments using Oxford Nanopore Technology.</title>
        <authorList>
            <person name="Leo P."/>
            <person name="Venkateswaran K."/>
        </authorList>
    </citation>
    <scope>NUCLEOTIDE SEQUENCE</scope>
    <source>
        <strain evidence="1">DBVPG 5303</strain>
    </source>
</reference>
<keyword evidence="2" id="KW-1185">Reference proteome</keyword>
<dbReference type="Proteomes" id="UP001234202">
    <property type="component" value="Unassembled WGS sequence"/>
</dbReference>
<comment type="caution">
    <text evidence="1">The sequence shown here is derived from an EMBL/GenBank/DDBJ whole genome shotgun (WGS) entry which is preliminary data.</text>
</comment>
<name>A0ACC2XRA8_9TREE</name>
<evidence type="ECO:0000313" key="2">
    <source>
        <dbReference type="Proteomes" id="UP001234202"/>
    </source>
</evidence>
<sequence>MQSQDAVAAAPDPDHPNKRIKLSDSSAPTVEGAVPDSKPPLDSKPAIADGPPIQNSASPSSILTPSYTPRASPGASSKHAVNGSKPAISGPSSAVSSALPRVKLEDIATAQQQQQSSRSSSSHVALNGKQIPSSNSKAPINQFKNGPATPTTAGTISTPARSSSMLTTHTSRYVYPAAATPMMSRTPSAGQGISNPTSQPSTPFPSSLPQRIHHPQAAGTPQGQQGRLIPPLTGVRTPGTPNTAFSAASGMMSGRSVMNTQATPNRASPLSAGMPSSATPMKNGSTLSSRPATPSQNYPINPQPIMVLPRRRRPLDDERTIVESERFLKRMIEMDQKATTQNFISEEPFRNARDVVDSLLPFHIWQIHDEDLDVQQKTTSRKVTERQQIVQMALKKIELERRIRALRVRGDENQHNLGYVQIHNLVNPDFKDAQTRAQGVIRNAQMENERIVHDHRRRNADMLRQNEEARRLADAAAKRNMPDVKPVVQPSVRPVSSVAPLDQPVRPPMQPVNMTPRPTPWTTVHTSKPVEIHVPLHMLSQLTGLNIIRAPGAANAPSAALPMPPATIVRTAEDLSHIVISV</sequence>